<comment type="caution">
    <text evidence="2">The sequence shown here is derived from an EMBL/GenBank/DDBJ whole genome shotgun (WGS) entry which is preliminary data.</text>
</comment>
<dbReference type="EMBL" id="BART01027862">
    <property type="protein sequence ID" value="GAG98195.1"/>
    <property type="molecule type" value="Genomic_DNA"/>
</dbReference>
<dbReference type="InterPro" id="IPR036390">
    <property type="entry name" value="WH_DNA-bd_sf"/>
</dbReference>
<sequence>MTVKAQKKEYFSPIQDKILERLEVSGSLTRRDLVRVLNTPRTTIYDNLVKLEKRKLVEKISRSTGNRGRPLIFWKIKK</sequence>
<accession>X1BSZ9</accession>
<evidence type="ECO:0000259" key="1">
    <source>
        <dbReference type="Pfam" id="PF01978"/>
    </source>
</evidence>
<organism evidence="2">
    <name type="scientific">marine sediment metagenome</name>
    <dbReference type="NCBI Taxonomy" id="412755"/>
    <lineage>
        <taxon>unclassified sequences</taxon>
        <taxon>metagenomes</taxon>
        <taxon>ecological metagenomes</taxon>
    </lineage>
</organism>
<dbReference type="SUPFAM" id="SSF46785">
    <property type="entry name" value="Winged helix' DNA-binding domain"/>
    <property type="match status" value="1"/>
</dbReference>
<dbReference type="AlphaFoldDB" id="X1BSZ9"/>
<dbReference type="InterPro" id="IPR036388">
    <property type="entry name" value="WH-like_DNA-bd_sf"/>
</dbReference>
<dbReference type="Pfam" id="PF01978">
    <property type="entry name" value="TrmB"/>
    <property type="match status" value="1"/>
</dbReference>
<protein>
    <recommendedName>
        <fullName evidence="1">Transcription regulator TrmB N-terminal domain-containing protein</fullName>
    </recommendedName>
</protein>
<evidence type="ECO:0000313" key="2">
    <source>
        <dbReference type="EMBL" id="GAG98195.1"/>
    </source>
</evidence>
<dbReference type="Gene3D" id="1.10.10.10">
    <property type="entry name" value="Winged helix-like DNA-binding domain superfamily/Winged helix DNA-binding domain"/>
    <property type="match status" value="1"/>
</dbReference>
<name>X1BSZ9_9ZZZZ</name>
<dbReference type="InterPro" id="IPR002831">
    <property type="entry name" value="Tscrpt_reg_TrmB_N"/>
</dbReference>
<reference evidence="2" key="1">
    <citation type="journal article" date="2014" name="Front. Microbiol.">
        <title>High frequency of phylogenetically diverse reductive dehalogenase-homologous genes in deep subseafloor sedimentary metagenomes.</title>
        <authorList>
            <person name="Kawai M."/>
            <person name="Futagami T."/>
            <person name="Toyoda A."/>
            <person name="Takaki Y."/>
            <person name="Nishi S."/>
            <person name="Hori S."/>
            <person name="Arai W."/>
            <person name="Tsubouchi T."/>
            <person name="Morono Y."/>
            <person name="Uchiyama I."/>
            <person name="Ito T."/>
            <person name="Fujiyama A."/>
            <person name="Inagaki F."/>
            <person name="Takami H."/>
        </authorList>
    </citation>
    <scope>NUCLEOTIDE SEQUENCE</scope>
    <source>
        <strain evidence="2">Expedition CK06-06</strain>
    </source>
</reference>
<gene>
    <name evidence="2" type="ORF">S01H4_49277</name>
</gene>
<feature type="domain" description="Transcription regulator TrmB N-terminal" evidence="1">
    <location>
        <begin position="24"/>
        <end position="63"/>
    </location>
</feature>
<proteinExistence type="predicted"/>